<keyword evidence="8" id="KW-1185">Reference proteome</keyword>
<name>A0A166H615_9AGAM</name>
<feature type="DNA-binding region" description="HMG box" evidence="4">
    <location>
        <begin position="91"/>
        <end position="162"/>
    </location>
</feature>
<organism evidence="7 8">
    <name type="scientific">Athelia psychrophila</name>
    <dbReference type="NCBI Taxonomy" id="1759441"/>
    <lineage>
        <taxon>Eukaryota</taxon>
        <taxon>Fungi</taxon>
        <taxon>Dikarya</taxon>
        <taxon>Basidiomycota</taxon>
        <taxon>Agaricomycotina</taxon>
        <taxon>Agaricomycetes</taxon>
        <taxon>Agaricomycetidae</taxon>
        <taxon>Atheliales</taxon>
        <taxon>Atheliaceae</taxon>
        <taxon>Athelia</taxon>
    </lineage>
</organism>
<dbReference type="SMART" id="SM00398">
    <property type="entry name" value="HMG"/>
    <property type="match status" value="2"/>
</dbReference>
<gene>
    <name evidence="7" type="ORF">FIBSPDRAFT_1046207</name>
</gene>
<feature type="DNA-binding region" description="HMG box" evidence="4">
    <location>
        <begin position="196"/>
        <end position="257"/>
    </location>
</feature>
<dbReference type="SUPFAM" id="SSF47095">
    <property type="entry name" value="HMG-box"/>
    <property type="match status" value="2"/>
</dbReference>
<feature type="domain" description="HMG box" evidence="6">
    <location>
        <begin position="196"/>
        <end position="257"/>
    </location>
</feature>
<keyword evidence="2 4" id="KW-0238">DNA-binding</keyword>
<feature type="domain" description="HMG box" evidence="6">
    <location>
        <begin position="91"/>
        <end position="162"/>
    </location>
</feature>
<protein>
    <recommendedName>
        <fullName evidence="6">HMG box domain-containing protein</fullName>
    </recommendedName>
</protein>
<dbReference type="Proteomes" id="UP000076532">
    <property type="component" value="Unassembled WGS sequence"/>
</dbReference>
<dbReference type="Pfam" id="PF00505">
    <property type="entry name" value="HMG_box"/>
    <property type="match status" value="2"/>
</dbReference>
<evidence type="ECO:0000313" key="7">
    <source>
        <dbReference type="EMBL" id="KZP18524.1"/>
    </source>
</evidence>
<evidence type="ECO:0000256" key="5">
    <source>
        <dbReference type="SAM" id="MobiDB-lite"/>
    </source>
</evidence>
<keyword evidence="3 4" id="KW-0539">Nucleus</keyword>
<dbReference type="PROSITE" id="PS50118">
    <property type="entry name" value="HMG_BOX_2"/>
    <property type="match status" value="2"/>
</dbReference>
<reference evidence="7 8" key="1">
    <citation type="journal article" date="2016" name="Mol. Biol. Evol.">
        <title>Comparative Genomics of Early-Diverging Mushroom-Forming Fungi Provides Insights into the Origins of Lignocellulose Decay Capabilities.</title>
        <authorList>
            <person name="Nagy L.G."/>
            <person name="Riley R."/>
            <person name="Tritt A."/>
            <person name="Adam C."/>
            <person name="Daum C."/>
            <person name="Floudas D."/>
            <person name="Sun H."/>
            <person name="Yadav J.S."/>
            <person name="Pangilinan J."/>
            <person name="Larsson K.H."/>
            <person name="Matsuura K."/>
            <person name="Barry K."/>
            <person name="Labutti K."/>
            <person name="Kuo R."/>
            <person name="Ohm R.A."/>
            <person name="Bhattacharya S.S."/>
            <person name="Shirouzu T."/>
            <person name="Yoshinaga Y."/>
            <person name="Martin F.M."/>
            <person name="Grigoriev I.V."/>
            <person name="Hibbett D.S."/>
        </authorList>
    </citation>
    <scope>NUCLEOTIDE SEQUENCE [LARGE SCALE GENOMIC DNA]</scope>
    <source>
        <strain evidence="7 8">CBS 109695</strain>
    </source>
</reference>
<dbReference type="InterPro" id="IPR036910">
    <property type="entry name" value="HMG_box_dom_sf"/>
</dbReference>
<dbReference type="PANTHER" id="PTHR46261">
    <property type="entry name" value="HIGH MOBILITY GROUP B PROTEIN 4-RELATED"/>
    <property type="match status" value="1"/>
</dbReference>
<dbReference type="PANTHER" id="PTHR46261:SF15">
    <property type="entry name" value="OS02G0670400 PROTEIN"/>
    <property type="match status" value="1"/>
</dbReference>
<comment type="subcellular location">
    <subcellularLocation>
        <location evidence="1">Nucleus</location>
    </subcellularLocation>
</comment>
<evidence type="ECO:0000259" key="6">
    <source>
        <dbReference type="PROSITE" id="PS50118"/>
    </source>
</evidence>
<sequence>MLSLLRQRLGAPHTLSKVAATNSCLLSTRRSFLTSVPRYEPTDAAPKKTAAAKKPASKADSKDAAKKPAAKKAAKVETPTRPKLTQEDMPPKHPGTAYIIFYTKYLKGLSEAHKPKSLADVSVLAKDASAMWRSFSEAEKQPFVDDFQRARALYVIEHQAWLKNVPSETLAEINRRKVAQGKRQISGPRPVVEVIRKRPLTNFFRFISEFRQTAEAAEILRTTEHKGHLQISRVAGEKWRAMDEDARAPYTEAAKKEWDAFNLAESANDISTAI</sequence>
<feature type="compositionally biased region" description="Basic and acidic residues" evidence="5">
    <location>
        <begin position="57"/>
        <end position="66"/>
    </location>
</feature>
<dbReference type="Gene3D" id="1.10.30.10">
    <property type="entry name" value="High mobility group box domain"/>
    <property type="match status" value="2"/>
</dbReference>
<evidence type="ECO:0000256" key="2">
    <source>
        <dbReference type="ARBA" id="ARBA00023125"/>
    </source>
</evidence>
<feature type="region of interest" description="Disordered" evidence="5">
    <location>
        <begin position="37"/>
        <end position="91"/>
    </location>
</feature>
<dbReference type="OrthoDB" id="1919336at2759"/>
<dbReference type="STRING" id="436010.A0A166H615"/>
<evidence type="ECO:0000256" key="1">
    <source>
        <dbReference type="ARBA" id="ARBA00004123"/>
    </source>
</evidence>
<proteinExistence type="predicted"/>
<dbReference type="GO" id="GO:0003677">
    <property type="term" value="F:DNA binding"/>
    <property type="evidence" value="ECO:0007669"/>
    <property type="project" value="UniProtKB-UniRule"/>
</dbReference>
<evidence type="ECO:0000313" key="8">
    <source>
        <dbReference type="Proteomes" id="UP000076532"/>
    </source>
</evidence>
<evidence type="ECO:0000256" key="4">
    <source>
        <dbReference type="PROSITE-ProRule" id="PRU00267"/>
    </source>
</evidence>
<accession>A0A166H615</accession>
<dbReference type="EMBL" id="KV417572">
    <property type="protein sequence ID" value="KZP18524.1"/>
    <property type="molecule type" value="Genomic_DNA"/>
</dbReference>
<feature type="compositionally biased region" description="Basic and acidic residues" evidence="5">
    <location>
        <begin position="74"/>
        <end position="91"/>
    </location>
</feature>
<feature type="compositionally biased region" description="Low complexity" evidence="5">
    <location>
        <begin position="42"/>
        <end position="54"/>
    </location>
</feature>
<dbReference type="InterPro" id="IPR031061">
    <property type="entry name" value="HMGB_plant"/>
</dbReference>
<dbReference type="InterPro" id="IPR009071">
    <property type="entry name" value="HMG_box_dom"/>
</dbReference>
<dbReference type="GO" id="GO:0005634">
    <property type="term" value="C:nucleus"/>
    <property type="evidence" value="ECO:0007669"/>
    <property type="project" value="UniProtKB-SubCell"/>
</dbReference>
<dbReference type="AlphaFoldDB" id="A0A166H615"/>
<evidence type="ECO:0000256" key="3">
    <source>
        <dbReference type="ARBA" id="ARBA00023242"/>
    </source>
</evidence>